<dbReference type="SUPFAM" id="SSF53822">
    <property type="entry name" value="Periplasmic binding protein-like I"/>
    <property type="match status" value="1"/>
</dbReference>
<dbReference type="Gene3D" id="3.40.50.2300">
    <property type="match status" value="2"/>
</dbReference>
<dbReference type="SMART" id="SM00354">
    <property type="entry name" value="HTH_LACI"/>
    <property type="match status" value="1"/>
</dbReference>
<evidence type="ECO:0000256" key="1">
    <source>
        <dbReference type="ARBA" id="ARBA00023015"/>
    </source>
</evidence>
<proteinExistence type="predicted"/>
<dbReference type="SUPFAM" id="SSF47413">
    <property type="entry name" value="lambda repressor-like DNA-binding domains"/>
    <property type="match status" value="1"/>
</dbReference>
<keyword evidence="6" id="KW-1185">Reference proteome</keyword>
<dbReference type="Gene3D" id="1.10.260.40">
    <property type="entry name" value="lambda repressor-like DNA-binding domains"/>
    <property type="match status" value="1"/>
</dbReference>
<protein>
    <submittedName>
        <fullName evidence="5">LacI family DNA-binding transcriptional regulator</fullName>
    </submittedName>
</protein>
<comment type="caution">
    <text evidence="5">The sequence shown here is derived from an EMBL/GenBank/DDBJ whole genome shotgun (WGS) entry which is preliminary data.</text>
</comment>
<dbReference type="PANTHER" id="PTHR30146:SF153">
    <property type="entry name" value="LACTOSE OPERON REPRESSOR"/>
    <property type="match status" value="1"/>
</dbReference>
<dbReference type="CDD" id="cd01392">
    <property type="entry name" value="HTH_LacI"/>
    <property type="match status" value="1"/>
</dbReference>
<sequence>MATEGIDAQADGAGGAVTIAAIAAEAGVSVPTVSKVLNGRADVSAATRAKVESVIEARGYRPRRSRIGSGPGLLDLVFNEFDSPWALQIIAGVERVAARHRLGVVLSELGGAHRPRQEWLDDVLRRRPRGVIFVLSELEPQQRHQLETRSIPFVVVDTAGEQPPGVPTVGSANWAGGLAATRHLLSLGHRRIAVISGPADVLCSRARIDGYRSALEEAGVPIDPSLIRYGDFFVGGGYKHGLSLLDREERPTAIFAGSDFQALGVLRAARDLGLHVPDDLSVVGYDNLPVTEWIGPRLTTVSQPLMEMAATATRMVLGLARGETPANLRIDLATELVVRESTAPPHSR</sequence>
<dbReference type="PANTHER" id="PTHR30146">
    <property type="entry name" value="LACI-RELATED TRANSCRIPTIONAL REPRESSOR"/>
    <property type="match status" value="1"/>
</dbReference>
<dbReference type="EMBL" id="JAUCGQ010000001">
    <property type="protein sequence ID" value="MDM7854136.1"/>
    <property type="molecule type" value="Genomic_DNA"/>
</dbReference>
<dbReference type="InterPro" id="IPR046335">
    <property type="entry name" value="LacI/GalR-like_sensor"/>
</dbReference>
<organism evidence="5 6">
    <name type="scientific">Cellulomonas alba</name>
    <dbReference type="NCBI Taxonomy" id="3053467"/>
    <lineage>
        <taxon>Bacteria</taxon>
        <taxon>Bacillati</taxon>
        <taxon>Actinomycetota</taxon>
        <taxon>Actinomycetes</taxon>
        <taxon>Micrococcales</taxon>
        <taxon>Cellulomonadaceae</taxon>
        <taxon>Cellulomonas</taxon>
    </lineage>
</organism>
<evidence type="ECO:0000313" key="5">
    <source>
        <dbReference type="EMBL" id="MDM7854136.1"/>
    </source>
</evidence>
<gene>
    <name evidence="5" type="ORF">QRT04_04255</name>
</gene>
<dbReference type="Pfam" id="PF13377">
    <property type="entry name" value="Peripla_BP_3"/>
    <property type="match status" value="1"/>
</dbReference>
<evidence type="ECO:0000256" key="2">
    <source>
        <dbReference type="ARBA" id="ARBA00023125"/>
    </source>
</evidence>
<dbReference type="Pfam" id="PF00356">
    <property type="entry name" value="LacI"/>
    <property type="match status" value="1"/>
</dbReference>
<feature type="domain" description="HTH lacI-type" evidence="4">
    <location>
        <begin position="17"/>
        <end position="71"/>
    </location>
</feature>
<dbReference type="InterPro" id="IPR028082">
    <property type="entry name" value="Peripla_BP_I"/>
</dbReference>
<dbReference type="RefSeq" id="WP_289453749.1">
    <property type="nucleotide sequence ID" value="NZ_JAUCGQ010000001.1"/>
</dbReference>
<keyword evidence="2 5" id="KW-0238">DNA-binding</keyword>
<dbReference type="GO" id="GO:0003677">
    <property type="term" value="F:DNA binding"/>
    <property type="evidence" value="ECO:0007669"/>
    <property type="project" value="UniProtKB-KW"/>
</dbReference>
<keyword evidence="3" id="KW-0804">Transcription</keyword>
<evidence type="ECO:0000313" key="6">
    <source>
        <dbReference type="Proteomes" id="UP001529338"/>
    </source>
</evidence>
<dbReference type="InterPro" id="IPR000843">
    <property type="entry name" value="HTH_LacI"/>
</dbReference>
<name>A0ABT7SD67_9CELL</name>
<evidence type="ECO:0000256" key="3">
    <source>
        <dbReference type="ARBA" id="ARBA00023163"/>
    </source>
</evidence>
<dbReference type="Proteomes" id="UP001529338">
    <property type="component" value="Unassembled WGS sequence"/>
</dbReference>
<dbReference type="InterPro" id="IPR010982">
    <property type="entry name" value="Lambda_DNA-bd_dom_sf"/>
</dbReference>
<evidence type="ECO:0000259" key="4">
    <source>
        <dbReference type="PROSITE" id="PS50932"/>
    </source>
</evidence>
<accession>A0ABT7SD67</accession>
<dbReference type="CDD" id="cd06296">
    <property type="entry name" value="PBP1_CatR-like"/>
    <property type="match status" value="1"/>
</dbReference>
<keyword evidence="1" id="KW-0805">Transcription regulation</keyword>
<dbReference type="PROSITE" id="PS50932">
    <property type="entry name" value="HTH_LACI_2"/>
    <property type="match status" value="1"/>
</dbReference>
<reference evidence="5 6" key="1">
    <citation type="submission" date="2023-06" db="EMBL/GenBank/DDBJ databases">
        <title>Cellulomonas sp. MW4 Whole genome sequence.</title>
        <authorList>
            <person name="Park S."/>
        </authorList>
    </citation>
    <scope>NUCLEOTIDE SEQUENCE [LARGE SCALE GENOMIC DNA]</scope>
    <source>
        <strain evidence="5 6">MW4</strain>
    </source>
</reference>